<evidence type="ECO:0000313" key="3">
    <source>
        <dbReference type="Proteomes" id="UP001201262"/>
    </source>
</evidence>
<dbReference type="PANTHER" id="PTHR47843">
    <property type="entry name" value="BTB DOMAIN-CONTAINING PROTEIN-RELATED"/>
    <property type="match status" value="1"/>
</dbReference>
<dbReference type="Gene3D" id="3.30.710.10">
    <property type="entry name" value="Potassium Channel Kv1.1, Chain A"/>
    <property type="match status" value="1"/>
</dbReference>
<feature type="domain" description="BTB" evidence="1">
    <location>
        <begin position="9"/>
        <end position="109"/>
    </location>
</feature>
<comment type="caution">
    <text evidence="2">The sequence shown here is derived from an EMBL/GenBank/DDBJ whole genome shotgun (WGS) entry which is preliminary data.</text>
</comment>
<dbReference type="GeneID" id="70241304"/>
<evidence type="ECO:0000313" key="2">
    <source>
        <dbReference type="EMBL" id="KAH8698535.1"/>
    </source>
</evidence>
<proteinExistence type="predicted"/>
<reference evidence="2" key="1">
    <citation type="submission" date="2021-12" db="EMBL/GenBank/DDBJ databases">
        <title>Convergent genome expansion in fungi linked to evolution of root-endophyte symbiosis.</title>
        <authorList>
            <consortium name="DOE Joint Genome Institute"/>
            <person name="Ke Y.-H."/>
            <person name="Bonito G."/>
            <person name="Liao H.-L."/>
            <person name="Looney B."/>
            <person name="Rojas-Flechas A."/>
            <person name="Nash J."/>
            <person name="Hameed K."/>
            <person name="Schadt C."/>
            <person name="Martin F."/>
            <person name="Crous P.W."/>
            <person name="Miettinen O."/>
            <person name="Magnuson J.K."/>
            <person name="Labbe J."/>
            <person name="Jacobson D."/>
            <person name="Doktycz M.J."/>
            <person name="Veneault-Fourrey C."/>
            <person name="Kuo A."/>
            <person name="Mondo S."/>
            <person name="Calhoun S."/>
            <person name="Riley R."/>
            <person name="Ohm R."/>
            <person name="LaButti K."/>
            <person name="Andreopoulos B."/>
            <person name="Pangilinan J."/>
            <person name="Nolan M."/>
            <person name="Tritt A."/>
            <person name="Clum A."/>
            <person name="Lipzen A."/>
            <person name="Daum C."/>
            <person name="Barry K."/>
            <person name="Grigoriev I.V."/>
            <person name="Vilgalys R."/>
        </authorList>
    </citation>
    <scope>NUCLEOTIDE SEQUENCE</scope>
    <source>
        <strain evidence="2">PMI_201</strain>
    </source>
</reference>
<dbReference type="CDD" id="cd18186">
    <property type="entry name" value="BTB_POZ_ZBTB_KLHL-like"/>
    <property type="match status" value="1"/>
</dbReference>
<feature type="non-terminal residue" evidence="2">
    <location>
        <position position="1"/>
    </location>
</feature>
<gene>
    <name evidence="2" type="ORF">BGW36DRAFT_293635</name>
</gene>
<name>A0AAD4Q1J1_9EURO</name>
<organism evidence="2 3">
    <name type="scientific">Talaromyces proteolyticus</name>
    <dbReference type="NCBI Taxonomy" id="1131652"/>
    <lineage>
        <taxon>Eukaryota</taxon>
        <taxon>Fungi</taxon>
        <taxon>Dikarya</taxon>
        <taxon>Ascomycota</taxon>
        <taxon>Pezizomycotina</taxon>
        <taxon>Eurotiomycetes</taxon>
        <taxon>Eurotiomycetidae</taxon>
        <taxon>Eurotiales</taxon>
        <taxon>Trichocomaceae</taxon>
        <taxon>Talaromyces</taxon>
        <taxon>Talaromyces sect. Bacilispori</taxon>
    </lineage>
</organism>
<dbReference type="RefSeq" id="XP_046072999.1">
    <property type="nucleotide sequence ID" value="XM_046211017.1"/>
</dbReference>
<protein>
    <recommendedName>
        <fullName evidence="1">BTB domain-containing protein</fullName>
    </recommendedName>
</protein>
<accession>A0AAD4Q1J1</accession>
<dbReference type="SUPFAM" id="SSF54695">
    <property type="entry name" value="POZ domain"/>
    <property type="match status" value="1"/>
</dbReference>
<keyword evidence="3" id="KW-1185">Reference proteome</keyword>
<sequence>ISKLTRLPDVSDLTIICENVKFDVHSALVYSQCAVLKTACTGNFKSRIYEMKDESEIIVGKMIDFFYKADYDETSGDSKNDMSALQLHARVFALADKYRVNDLKTLSASKYEANLRDFKPAEFLGSIPDVYNLTPEAVRTLRDIAKRTAREKLLECIISDREARKTYDKMKEYILGFILDIVDSYIEQPPVRCRNRFLGA</sequence>
<dbReference type="EMBL" id="JAJTJA010000005">
    <property type="protein sequence ID" value="KAH8698535.1"/>
    <property type="molecule type" value="Genomic_DNA"/>
</dbReference>
<evidence type="ECO:0000259" key="1">
    <source>
        <dbReference type="Pfam" id="PF00651"/>
    </source>
</evidence>
<dbReference type="AlphaFoldDB" id="A0AAD4Q1J1"/>
<dbReference type="Pfam" id="PF00651">
    <property type="entry name" value="BTB"/>
    <property type="match status" value="1"/>
</dbReference>
<dbReference type="InterPro" id="IPR011333">
    <property type="entry name" value="SKP1/BTB/POZ_sf"/>
</dbReference>
<dbReference type="PANTHER" id="PTHR47843:SF5">
    <property type="entry name" value="BTB_POZ DOMAIN PROTEIN"/>
    <property type="match status" value="1"/>
</dbReference>
<dbReference type="Proteomes" id="UP001201262">
    <property type="component" value="Unassembled WGS sequence"/>
</dbReference>
<dbReference type="InterPro" id="IPR000210">
    <property type="entry name" value="BTB/POZ_dom"/>
</dbReference>